<dbReference type="EMBL" id="WJXA01000006">
    <property type="protein sequence ID" value="KAF7141024.1"/>
    <property type="molecule type" value="Genomic_DNA"/>
</dbReference>
<dbReference type="FunFam" id="3.20.19.10:FF:000001">
    <property type="entry name" value="Aconitate hydratase"/>
    <property type="match status" value="1"/>
</dbReference>
<name>A0A834GRS0_RHOSS</name>
<dbReference type="PROSITE" id="PS01244">
    <property type="entry name" value="ACONITASE_2"/>
    <property type="match status" value="1"/>
</dbReference>
<dbReference type="GO" id="GO:0003994">
    <property type="term" value="F:aconitate hydratase activity"/>
    <property type="evidence" value="ECO:0007669"/>
    <property type="project" value="UniProtKB-EC"/>
</dbReference>
<proteinExistence type="inferred from homology"/>
<dbReference type="GO" id="GO:0051539">
    <property type="term" value="F:4 iron, 4 sulfur cluster binding"/>
    <property type="evidence" value="ECO:0007669"/>
    <property type="project" value="UniProtKB-KW"/>
</dbReference>
<evidence type="ECO:0000256" key="1">
    <source>
        <dbReference type="ARBA" id="ARBA00001966"/>
    </source>
</evidence>
<dbReference type="InterPro" id="IPR036008">
    <property type="entry name" value="Aconitase_4Fe-4S_dom"/>
</dbReference>
<keyword evidence="5" id="KW-0479">Metal-binding</keyword>
<dbReference type="NCBIfam" id="TIGR01341">
    <property type="entry name" value="aconitase_1"/>
    <property type="match status" value="1"/>
</dbReference>
<dbReference type="GO" id="GO:0046872">
    <property type="term" value="F:metal ion binding"/>
    <property type="evidence" value="ECO:0007669"/>
    <property type="project" value="UniProtKB-KW"/>
</dbReference>
<evidence type="ECO:0000256" key="9">
    <source>
        <dbReference type="ARBA" id="ARBA00023501"/>
    </source>
</evidence>
<feature type="region of interest" description="Disordered" evidence="10">
    <location>
        <begin position="17"/>
        <end position="44"/>
    </location>
</feature>
<evidence type="ECO:0000313" key="14">
    <source>
        <dbReference type="Proteomes" id="UP000626092"/>
    </source>
</evidence>
<dbReference type="FunFam" id="3.30.499.10:FF:000002">
    <property type="entry name" value="Aconitate hydratase"/>
    <property type="match status" value="1"/>
</dbReference>
<dbReference type="InterPro" id="IPR015931">
    <property type="entry name" value="Acnase/IPM_dHydase_lsu_aba_1/3"/>
</dbReference>
<dbReference type="PROSITE" id="PS00450">
    <property type="entry name" value="ACONITASE_1"/>
    <property type="match status" value="1"/>
</dbReference>
<evidence type="ECO:0000256" key="8">
    <source>
        <dbReference type="ARBA" id="ARBA00023239"/>
    </source>
</evidence>
<protein>
    <recommendedName>
        <fullName evidence="3">aconitate hydratase</fullName>
        <ecNumber evidence="3">4.2.1.3</ecNumber>
    </recommendedName>
</protein>
<dbReference type="InterPro" id="IPR044137">
    <property type="entry name" value="AcnA_IRP_Swivel"/>
</dbReference>
<organism evidence="13 14">
    <name type="scientific">Rhododendron simsii</name>
    <name type="common">Sims's rhododendron</name>
    <dbReference type="NCBI Taxonomy" id="118357"/>
    <lineage>
        <taxon>Eukaryota</taxon>
        <taxon>Viridiplantae</taxon>
        <taxon>Streptophyta</taxon>
        <taxon>Embryophyta</taxon>
        <taxon>Tracheophyta</taxon>
        <taxon>Spermatophyta</taxon>
        <taxon>Magnoliopsida</taxon>
        <taxon>eudicotyledons</taxon>
        <taxon>Gunneridae</taxon>
        <taxon>Pentapetalae</taxon>
        <taxon>asterids</taxon>
        <taxon>Ericales</taxon>
        <taxon>Ericaceae</taxon>
        <taxon>Ericoideae</taxon>
        <taxon>Rhodoreae</taxon>
        <taxon>Rhododendron</taxon>
    </lineage>
</organism>
<dbReference type="InterPro" id="IPR001030">
    <property type="entry name" value="Acoase/IPM_deHydtase_lsu_aba"/>
</dbReference>
<dbReference type="Gene3D" id="6.10.190.10">
    <property type="match status" value="1"/>
</dbReference>
<gene>
    <name evidence="13" type="ORF">RHSIM_Rhsim06G0162500</name>
</gene>
<evidence type="ECO:0000256" key="3">
    <source>
        <dbReference type="ARBA" id="ARBA00012926"/>
    </source>
</evidence>
<dbReference type="GO" id="GO:0006102">
    <property type="term" value="P:isocitrate metabolic process"/>
    <property type="evidence" value="ECO:0007669"/>
    <property type="project" value="UniProtKB-ARBA"/>
</dbReference>
<keyword evidence="8" id="KW-0456">Lyase</keyword>
<keyword evidence="14" id="KW-1185">Reference proteome</keyword>
<dbReference type="Gene3D" id="3.20.19.10">
    <property type="entry name" value="Aconitase, domain 4"/>
    <property type="match status" value="1"/>
</dbReference>
<dbReference type="EC" id="4.2.1.3" evidence="3"/>
<dbReference type="SUPFAM" id="SSF53732">
    <property type="entry name" value="Aconitase iron-sulfur domain"/>
    <property type="match status" value="2"/>
</dbReference>
<evidence type="ECO:0000256" key="2">
    <source>
        <dbReference type="ARBA" id="ARBA00007185"/>
    </source>
</evidence>
<dbReference type="FunFam" id="3.30.499.10:FF:000005">
    <property type="entry name" value="cytoplasmic aconitate hydratase"/>
    <property type="match status" value="1"/>
</dbReference>
<dbReference type="InterPro" id="IPR006249">
    <property type="entry name" value="Aconitase/IRP2"/>
</dbReference>
<dbReference type="Gene3D" id="3.30.499.10">
    <property type="entry name" value="Aconitase, domain 3"/>
    <property type="match status" value="2"/>
</dbReference>
<evidence type="ECO:0000256" key="7">
    <source>
        <dbReference type="ARBA" id="ARBA00023014"/>
    </source>
</evidence>
<keyword evidence="6" id="KW-0408">Iron</keyword>
<dbReference type="Proteomes" id="UP000626092">
    <property type="component" value="Unassembled WGS sequence"/>
</dbReference>
<dbReference type="SUPFAM" id="SSF52016">
    <property type="entry name" value="LeuD/IlvD-like"/>
    <property type="match status" value="1"/>
</dbReference>
<dbReference type="InterPro" id="IPR015928">
    <property type="entry name" value="Aconitase/3IPM_dehydase_swvl"/>
</dbReference>
<feature type="domain" description="Aconitase/3-isopropylmalate dehydratase large subunit alpha/beta/alpha" evidence="11">
    <location>
        <begin position="162"/>
        <end position="665"/>
    </location>
</feature>
<feature type="compositionally biased region" description="Low complexity" evidence="10">
    <location>
        <begin position="17"/>
        <end position="42"/>
    </location>
</feature>
<evidence type="ECO:0000259" key="12">
    <source>
        <dbReference type="Pfam" id="PF00694"/>
    </source>
</evidence>
<evidence type="ECO:0000256" key="4">
    <source>
        <dbReference type="ARBA" id="ARBA00022485"/>
    </source>
</evidence>
<dbReference type="AlphaFoldDB" id="A0A834GRS0"/>
<keyword evidence="7" id="KW-0411">Iron-sulfur</keyword>
<dbReference type="Pfam" id="PF00330">
    <property type="entry name" value="Aconitase"/>
    <property type="match status" value="1"/>
</dbReference>
<feature type="domain" description="Aconitase A/isopropylmalate dehydratase small subunit swivel" evidence="12">
    <location>
        <begin position="826"/>
        <end position="954"/>
    </location>
</feature>
<dbReference type="InterPro" id="IPR018136">
    <property type="entry name" value="Aconitase_4Fe-4S_BS"/>
</dbReference>
<reference evidence="13" key="1">
    <citation type="submission" date="2019-11" db="EMBL/GenBank/DDBJ databases">
        <authorList>
            <person name="Liu Y."/>
            <person name="Hou J."/>
            <person name="Li T.-Q."/>
            <person name="Guan C.-H."/>
            <person name="Wu X."/>
            <person name="Wu H.-Z."/>
            <person name="Ling F."/>
            <person name="Zhang R."/>
            <person name="Shi X.-G."/>
            <person name="Ren J.-P."/>
            <person name="Chen E.-F."/>
            <person name="Sun J.-M."/>
        </authorList>
    </citation>
    <scope>NUCLEOTIDE SEQUENCE</scope>
    <source>
        <strain evidence="13">Adult_tree_wgs_1</strain>
        <tissue evidence="13">Leaves</tissue>
    </source>
</reference>
<dbReference type="NCBIfam" id="NF006757">
    <property type="entry name" value="PRK09277.1"/>
    <property type="match status" value="1"/>
</dbReference>
<evidence type="ECO:0000313" key="13">
    <source>
        <dbReference type="EMBL" id="KAF7141024.1"/>
    </source>
</evidence>
<evidence type="ECO:0000259" key="11">
    <source>
        <dbReference type="Pfam" id="PF00330"/>
    </source>
</evidence>
<comment type="caution">
    <text evidence="13">The sequence shown here is derived from an EMBL/GenBank/DDBJ whole genome shotgun (WGS) entry which is preliminary data.</text>
</comment>
<dbReference type="CDD" id="cd01580">
    <property type="entry name" value="AcnA_IRP_Swivel"/>
    <property type="match status" value="1"/>
</dbReference>
<dbReference type="OrthoDB" id="2224430at2759"/>
<dbReference type="Pfam" id="PF00694">
    <property type="entry name" value="Aconitase_C"/>
    <property type="match status" value="1"/>
</dbReference>
<dbReference type="CDD" id="cd01586">
    <property type="entry name" value="AcnA_IRP"/>
    <property type="match status" value="1"/>
</dbReference>
<evidence type="ECO:0000256" key="5">
    <source>
        <dbReference type="ARBA" id="ARBA00022723"/>
    </source>
</evidence>
<sequence>MYIRSCTSAALRTASRSSRLSSPSSSLSTAASSSPPLSSSPSVANQCRSFSFSSAYRHLRSSVPRWSHGVDWKSPASLASQIRTPASVNLFERKIATMASENAFKGILTSLPKQGGGEFGKFYSLPALNDPRIDKLPYSIRILLESAIRNCDNFQVTKEDVEKIIDWETTSPKQVEIPFKPARVLLQDFTGVPAVVDLACMRDAMNKLGSDSKKINPLVPVDLVIDHSVQVDVTRSENAVQANMELEFQRNKERFAFLKWGSNAFTNMLVVPPGSGIVHQVNLEYLGRVVFNRDGMLYPDSVVGTDSHTTMIDGLGVAGWGVGGIEAEAAMLGQPMSMVLPGVVGFKLSGKLPNGVTATDLVLTVTQMLRKHGVVGKFVEFYGEGVGKISLADRATIANMSPEYGATMGFFPVDHVTLQYLKLTGRSDETVAMIEAYLRANNMFVDYSEPQQERVYSSYLQLDLAEVEPCISGPKRPHDRVPLKEMKADWHSCLDNKVGFKGFAVPKEAQDKVAKFSFHGQPAELKHGSVVIAAITSCTNTSNPSVMLGAGLVAKKACELGLQVKPWVKTSLAPGSGVVTKYLLQSGLQKYLNEQGFHIVGYGCTTCIGNSGDLDESVASAISENDIVAAAVLSGNRNFEGRVHALTRANYLASPPLVVAYALAGSVSFSDLVYAVSLLMHNPASETSAAFSIMLSSKVDIDFDKEPIGVGKDGKDVYFRDIWPSTEEIAEVVQSSVLPAMFKSTYEAITKGNPMWNQLSVPESQLYSWDSDSTYIHEPPYFKDMTMDPPGPSGVKDAYCILNFGDSITTDHISPAGSIHKDSPAAKFLLERGVDRRDFNSYGSRRGNDEIMARGTFANIRLVNKLLNGEVGAKTIHIPTGEKLYVFDAAMKYKNAGQDTIVLAGAEYGSGSSRDWAAKGPMLLGVKAVIAKSFERIHRSNLVGMGIVPLCFKAGEDADSLGLTGHERFTIDLPSKISEIRPGQDVTVRTDNGKSFTCTVRFDTEVELEYFNHGGILPYVIRQLSKQ</sequence>
<keyword evidence="4" id="KW-0004">4Fe-4S</keyword>
<dbReference type="GO" id="GO:0006101">
    <property type="term" value="P:citrate metabolic process"/>
    <property type="evidence" value="ECO:0007669"/>
    <property type="project" value="UniProtKB-ARBA"/>
</dbReference>
<dbReference type="InterPro" id="IPR000573">
    <property type="entry name" value="AconitaseA/IPMdHydase_ssu_swvl"/>
</dbReference>
<evidence type="ECO:0000256" key="10">
    <source>
        <dbReference type="SAM" id="MobiDB-lite"/>
    </source>
</evidence>
<evidence type="ECO:0000256" key="6">
    <source>
        <dbReference type="ARBA" id="ARBA00023004"/>
    </source>
</evidence>
<accession>A0A834GRS0</accession>
<dbReference type="PANTHER" id="PTHR11670">
    <property type="entry name" value="ACONITASE/IRON-RESPONSIVE ELEMENT FAMILY MEMBER"/>
    <property type="match status" value="1"/>
</dbReference>
<comment type="similarity">
    <text evidence="2">Belongs to the aconitase/IPM isomerase family.</text>
</comment>
<dbReference type="PRINTS" id="PR00415">
    <property type="entry name" value="ACONITASE"/>
</dbReference>
<comment type="cofactor">
    <cofactor evidence="1">
        <name>[4Fe-4S] cluster</name>
        <dbReference type="ChEBI" id="CHEBI:49883"/>
    </cofactor>
</comment>
<comment type="catalytic activity">
    <reaction evidence="9">
        <text>citrate = D-threo-isocitrate</text>
        <dbReference type="Rhea" id="RHEA:10336"/>
        <dbReference type="ChEBI" id="CHEBI:15562"/>
        <dbReference type="ChEBI" id="CHEBI:16947"/>
        <dbReference type="EC" id="4.2.1.3"/>
    </reaction>
</comment>